<keyword evidence="3 6" id="KW-0812">Transmembrane</keyword>
<feature type="chain" id="PRO_5043845100" description="Clarin-3" evidence="7">
    <location>
        <begin position="20"/>
        <end position="226"/>
    </location>
</feature>
<name>A0AAW2I4X3_9NEOP</name>
<protein>
    <recommendedName>
        <fullName evidence="9">Clarin-3</fullName>
    </recommendedName>
</protein>
<keyword evidence="5 6" id="KW-0472">Membrane</keyword>
<gene>
    <name evidence="8" type="ORF">PYX00_004705</name>
</gene>
<accession>A0AAW2I4X3</accession>
<dbReference type="GO" id="GO:0007605">
    <property type="term" value="P:sensory perception of sound"/>
    <property type="evidence" value="ECO:0007669"/>
    <property type="project" value="UniProtKB-ARBA"/>
</dbReference>
<evidence type="ECO:0008006" key="9">
    <source>
        <dbReference type="Google" id="ProtNLM"/>
    </source>
</evidence>
<comment type="similarity">
    <text evidence="2">Belongs to the clarin family.</text>
</comment>
<evidence type="ECO:0000256" key="1">
    <source>
        <dbReference type="ARBA" id="ARBA00004141"/>
    </source>
</evidence>
<evidence type="ECO:0000256" key="6">
    <source>
        <dbReference type="SAM" id="Phobius"/>
    </source>
</evidence>
<feature type="signal peptide" evidence="7">
    <location>
        <begin position="1"/>
        <end position="19"/>
    </location>
</feature>
<reference evidence="8" key="1">
    <citation type="journal article" date="2024" name="Gigascience">
        <title>Chromosome-level genome of the poultry shaft louse Menopon gallinae provides insight into the host-switching and adaptive evolution of parasitic lice.</title>
        <authorList>
            <person name="Xu Y."/>
            <person name="Ma L."/>
            <person name="Liu S."/>
            <person name="Liang Y."/>
            <person name="Liu Q."/>
            <person name="He Z."/>
            <person name="Tian L."/>
            <person name="Duan Y."/>
            <person name="Cai W."/>
            <person name="Li H."/>
            <person name="Song F."/>
        </authorList>
    </citation>
    <scope>NUCLEOTIDE SEQUENCE</scope>
    <source>
        <strain evidence="8">Cailab_2023a</strain>
    </source>
</reference>
<dbReference type="PANTHER" id="PTHR31548">
    <property type="entry name" value="CLARIN"/>
    <property type="match status" value="1"/>
</dbReference>
<feature type="transmembrane region" description="Helical" evidence="6">
    <location>
        <begin position="179"/>
        <end position="200"/>
    </location>
</feature>
<dbReference type="GO" id="GO:0016020">
    <property type="term" value="C:membrane"/>
    <property type="evidence" value="ECO:0007669"/>
    <property type="project" value="UniProtKB-SubCell"/>
</dbReference>
<evidence type="ECO:0000313" key="8">
    <source>
        <dbReference type="EMBL" id="KAL0277415.1"/>
    </source>
</evidence>
<comment type="subcellular location">
    <subcellularLocation>
        <location evidence="1">Membrane</location>
        <topology evidence="1">Multi-pass membrane protein</topology>
    </subcellularLocation>
</comment>
<evidence type="ECO:0000256" key="4">
    <source>
        <dbReference type="ARBA" id="ARBA00022989"/>
    </source>
</evidence>
<keyword evidence="4 6" id="KW-1133">Transmembrane helix</keyword>
<evidence type="ECO:0000256" key="5">
    <source>
        <dbReference type="ARBA" id="ARBA00023136"/>
    </source>
</evidence>
<dbReference type="Pfam" id="PF25807">
    <property type="entry name" value="Clarin-2"/>
    <property type="match status" value="1"/>
</dbReference>
<dbReference type="PANTHER" id="PTHR31548:SF1">
    <property type="entry name" value="LD47387P"/>
    <property type="match status" value="1"/>
</dbReference>
<dbReference type="PROSITE" id="PS51257">
    <property type="entry name" value="PROKAR_LIPOPROTEIN"/>
    <property type="match status" value="1"/>
</dbReference>
<evidence type="ECO:0000256" key="3">
    <source>
        <dbReference type="ARBA" id="ARBA00022692"/>
    </source>
</evidence>
<sequence>MNLFRKGSIFLTFFGSCLALALVVAALGTKWWVTARAKRISNPGESDGKINLGLFEGDKRLNVKYGWREHPVSVVELARKEREFLLYGAWIATIGCLAVGLLFSTLSAIFAVLNTATNQYLTLTGVPGLYLWNLLAMSFHLFAVILWAIQYIQKLQYNVLSRDDLDNRWTSSNMASLGYSFWFVVGASLVHLGNAIVVYIGTKEPRDSKNSIPIVEEKGGGAIMLY</sequence>
<evidence type="ECO:0000256" key="2">
    <source>
        <dbReference type="ARBA" id="ARBA00005787"/>
    </source>
</evidence>
<evidence type="ECO:0000256" key="7">
    <source>
        <dbReference type="SAM" id="SignalP"/>
    </source>
</evidence>
<dbReference type="Gene3D" id="1.20.140.150">
    <property type="match status" value="1"/>
</dbReference>
<feature type="transmembrane region" description="Helical" evidence="6">
    <location>
        <begin position="84"/>
        <end position="117"/>
    </location>
</feature>
<comment type="caution">
    <text evidence="8">The sequence shown here is derived from an EMBL/GenBank/DDBJ whole genome shotgun (WGS) entry which is preliminary data.</text>
</comment>
<organism evidence="8">
    <name type="scientific">Menopon gallinae</name>
    <name type="common">poultry shaft louse</name>
    <dbReference type="NCBI Taxonomy" id="328185"/>
    <lineage>
        <taxon>Eukaryota</taxon>
        <taxon>Metazoa</taxon>
        <taxon>Ecdysozoa</taxon>
        <taxon>Arthropoda</taxon>
        <taxon>Hexapoda</taxon>
        <taxon>Insecta</taxon>
        <taxon>Pterygota</taxon>
        <taxon>Neoptera</taxon>
        <taxon>Paraneoptera</taxon>
        <taxon>Psocodea</taxon>
        <taxon>Troctomorpha</taxon>
        <taxon>Phthiraptera</taxon>
        <taxon>Amblycera</taxon>
        <taxon>Menoponidae</taxon>
        <taxon>Menopon</taxon>
    </lineage>
</organism>
<proteinExistence type="inferred from homology"/>
<dbReference type="AlphaFoldDB" id="A0AAW2I4X3"/>
<dbReference type="InterPro" id="IPR026748">
    <property type="entry name" value="Clarin"/>
</dbReference>
<keyword evidence="7" id="KW-0732">Signal</keyword>
<dbReference type="EMBL" id="JARGDH010000002">
    <property type="protein sequence ID" value="KAL0277415.1"/>
    <property type="molecule type" value="Genomic_DNA"/>
</dbReference>
<feature type="transmembrane region" description="Helical" evidence="6">
    <location>
        <begin position="129"/>
        <end position="152"/>
    </location>
</feature>